<feature type="signal peptide" evidence="2">
    <location>
        <begin position="1"/>
        <end position="19"/>
    </location>
</feature>
<feature type="compositionally biased region" description="Gly residues" evidence="1">
    <location>
        <begin position="294"/>
        <end position="303"/>
    </location>
</feature>
<evidence type="ECO:0000313" key="4">
    <source>
        <dbReference type="Proteomes" id="UP001597601"/>
    </source>
</evidence>
<reference evidence="4" key="1">
    <citation type="journal article" date="2019" name="Int. J. Syst. Evol. Microbiol.">
        <title>The Global Catalogue of Microorganisms (GCM) 10K type strain sequencing project: providing services to taxonomists for standard genome sequencing and annotation.</title>
        <authorList>
            <consortium name="The Broad Institute Genomics Platform"/>
            <consortium name="The Broad Institute Genome Sequencing Center for Infectious Disease"/>
            <person name="Wu L."/>
            <person name="Ma J."/>
        </authorList>
    </citation>
    <scope>NUCLEOTIDE SEQUENCE [LARGE SCALE GENOMIC DNA]</scope>
    <source>
        <strain evidence="4">KCTC 52232</strain>
    </source>
</reference>
<proteinExistence type="predicted"/>
<feature type="region of interest" description="Disordered" evidence="1">
    <location>
        <begin position="211"/>
        <end position="303"/>
    </location>
</feature>
<name>A0ABW5XNL4_9SPHI</name>
<keyword evidence="4" id="KW-1185">Reference proteome</keyword>
<accession>A0ABW5XNL4</accession>
<gene>
    <name evidence="3" type="ORF">ACFSYC_10190</name>
</gene>
<evidence type="ECO:0000313" key="3">
    <source>
        <dbReference type="EMBL" id="MFD2865055.1"/>
    </source>
</evidence>
<dbReference type="EMBL" id="JBHUON010000010">
    <property type="protein sequence ID" value="MFD2865055.1"/>
    <property type="molecule type" value="Genomic_DNA"/>
</dbReference>
<dbReference type="Proteomes" id="UP001597601">
    <property type="component" value="Unassembled WGS sequence"/>
</dbReference>
<feature type="chain" id="PRO_5046912984" evidence="2">
    <location>
        <begin position="20"/>
        <end position="303"/>
    </location>
</feature>
<dbReference type="RefSeq" id="WP_377126678.1">
    <property type="nucleotide sequence ID" value="NZ_JBHUHN010000001.1"/>
</dbReference>
<organism evidence="3 4">
    <name type="scientific">Mucilaginibacter antarcticus</name>
    <dbReference type="NCBI Taxonomy" id="1855725"/>
    <lineage>
        <taxon>Bacteria</taxon>
        <taxon>Pseudomonadati</taxon>
        <taxon>Bacteroidota</taxon>
        <taxon>Sphingobacteriia</taxon>
        <taxon>Sphingobacteriales</taxon>
        <taxon>Sphingobacteriaceae</taxon>
        <taxon>Mucilaginibacter</taxon>
    </lineage>
</organism>
<evidence type="ECO:0000256" key="1">
    <source>
        <dbReference type="SAM" id="MobiDB-lite"/>
    </source>
</evidence>
<dbReference type="PROSITE" id="PS51257">
    <property type="entry name" value="PROKAR_LIPOPROTEIN"/>
    <property type="match status" value="1"/>
</dbReference>
<feature type="compositionally biased region" description="Polar residues" evidence="1">
    <location>
        <begin position="211"/>
        <end position="255"/>
    </location>
</feature>
<comment type="caution">
    <text evidence="3">The sequence shown here is derived from an EMBL/GenBank/DDBJ whole genome shotgun (WGS) entry which is preliminary data.</text>
</comment>
<keyword evidence="2" id="KW-0732">Signal</keyword>
<sequence>MKRNLLKGITILISAVALSSCSELSKLAKTSYAGDDVYYTKAQAGDTYDNSSMYTQANNTNTRNDDYYYYGDYQTRINRFSYSSPFAYDYDYYYDYNPYYANTYSYGFGGVNQAPVYDYAYSPYYDMGVYSAYDFGYGSYWGVGNYGYGNIFSSFIGGGGVSTRSRIKTYPSVGGVIVGNASNAGGLAFTRGGTGGSAASAIQNGLSFSRGSVSSVYPNSRPLSSNTVYPGRPNSNTTSQVTPSGTNRNPTNNQAVRPMTEAPRTYTPPPTVERAAPPSQSSGGGSSSGSSSSSGGGGRPVRP</sequence>
<protein>
    <submittedName>
        <fullName evidence="3">Uncharacterized protein</fullName>
    </submittedName>
</protein>
<evidence type="ECO:0000256" key="2">
    <source>
        <dbReference type="SAM" id="SignalP"/>
    </source>
</evidence>